<dbReference type="Proteomes" id="UP001235760">
    <property type="component" value="Unassembled WGS sequence"/>
</dbReference>
<dbReference type="PANTHER" id="PTHR38785">
    <property type="entry name" value="HOMOLOG OF VIRK"/>
    <property type="match status" value="1"/>
</dbReference>
<organism evidence="1 2">
    <name type="scientific">Leptothrix discophora</name>
    <dbReference type="NCBI Taxonomy" id="89"/>
    <lineage>
        <taxon>Bacteria</taxon>
        <taxon>Pseudomonadati</taxon>
        <taxon>Pseudomonadota</taxon>
        <taxon>Betaproteobacteria</taxon>
        <taxon>Burkholderiales</taxon>
        <taxon>Sphaerotilaceae</taxon>
        <taxon>Leptothrix</taxon>
    </lineage>
</organism>
<dbReference type="InterPro" id="IPR007488">
    <property type="entry name" value="DUF535"/>
</dbReference>
<protein>
    <submittedName>
        <fullName evidence="1">DUF535 family protein</fullName>
    </submittedName>
</protein>
<dbReference type="PANTHER" id="PTHR38785:SF1">
    <property type="entry name" value="HOMOLOG OF VIRK"/>
    <property type="match status" value="1"/>
</dbReference>
<evidence type="ECO:0000313" key="1">
    <source>
        <dbReference type="EMBL" id="MDP4302809.1"/>
    </source>
</evidence>
<name>A0ABT9G8K2_LEPDI</name>
<proteinExistence type="predicted"/>
<sequence length="298" mass="33140">MLHLLDAARHPRPGSGSPGPQRVATHFLRCLRHLDTFRRWYGDDGNPALQRELAARPYLVTCVVHPYLHGGWHPERRLEVIRTHYSLMRGALALLHAPGPAWLAGTAEGLHLRLDRPGKFEHEGESTLHLCQGEDTLYSIAFTLGLSEATPLAASAPSGLLAYVGALQGLHDPAALERYRHLTHQLHGLRPRDLLLTAFRLLCTSLGVARILAVGNAQRVSSNRHYAASDQVHASYDEAWQDAGGTETAEGFFELASCPVRRSPDQVPVRKRALYRRRYELLDALARDIAHGVRQRTP</sequence>
<gene>
    <name evidence="1" type="ORF">Q8X39_19395</name>
</gene>
<dbReference type="RefSeq" id="WP_305751350.1">
    <property type="nucleotide sequence ID" value="NZ_JAUZEE010000015.1"/>
</dbReference>
<comment type="caution">
    <text evidence="1">The sequence shown here is derived from an EMBL/GenBank/DDBJ whole genome shotgun (WGS) entry which is preliminary data.</text>
</comment>
<reference evidence="1 2" key="1">
    <citation type="submission" date="2023-08" db="EMBL/GenBank/DDBJ databases">
        <authorList>
            <person name="Roldan D.M."/>
            <person name="Menes R.J."/>
        </authorList>
    </citation>
    <scope>NUCLEOTIDE SEQUENCE [LARGE SCALE GENOMIC DNA]</scope>
    <source>
        <strain evidence="1 2">CCM 2812</strain>
    </source>
</reference>
<keyword evidence="2" id="KW-1185">Reference proteome</keyword>
<evidence type="ECO:0000313" key="2">
    <source>
        <dbReference type="Proteomes" id="UP001235760"/>
    </source>
</evidence>
<accession>A0ABT9G8K2</accession>
<dbReference type="EMBL" id="JAUZEE010000015">
    <property type="protein sequence ID" value="MDP4302809.1"/>
    <property type="molecule type" value="Genomic_DNA"/>
</dbReference>
<dbReference type="Pfam" id="PF04393">
    <property type="entry name" value="DUF535"/>
    <property type="match status" value="1"/>
</dbReference>